<evidence type="ECO:0000259" key="8">
    <source>
        <dbReference type="Pfam" id="PF02836"/>
    </source>
</evidence>
<keyword evidence="4 6" id="KW-0378">Hydrolase</keyword>
<dbReference type="SUPFAM" id="SSF49785">
    <property type="entry name" value="Galactose-binding domain-like"/>
    <property type="match status" value="1"/>
</dbReference>
<dbReference type="RefSeq" id="WP_177715627.1">
    <property type="nucleotide sequence ID" value="NZ_JACRSQ010000012.1"/>
</dbReference>
<feature type="domain" description="Glycosyl hydrolases family 2 sugar binding" evidence="9">
    <location>
        <begin position="14"/>
        <end position="190"/>
    </location>
</feature>
<dbReference type="InterPro" id="IPR023230">
    <property type="entry name" value="Glyco_hydro_2_CS"/>
</dbReference>
<dbReference type="InterPro" id="IPR006101">
    <property type="entry name" value="Glyco_hydro_2"/>
</dbReference>
<keyword evidence="11" id="KW-1185">Reference proteome</keyword>
<dbReference type="PANTHER" id="PTHR10066">
    <property type="entry name" value="BETA-GLUCURONIDASE"/>
    <property type="match status" value="1"/>
</dbReference>
<dbReference type="InterPro" id="IPR036156">
    <property type="entry name" value="Beta-gal/glucu_dom_sf"/>
</dbReference>
<dbReference type="NCBIfam" id="NF007538">
    <property type="entry name" value="PRK10150.1"/>
    <property type="match status" value="1"/>
</dbReference>
<dbReference type="InterPro" id="IPR006104">
    <property type="entry name" value="Glyco_hydro_2_N"/>
</dbReference>
<dbReference type="SUPFAM" id="SSF49303">
    <property type="entry name" value="beta-Galactosidase/glucuronidase domain"/>
    <property type="match status" value="1"/>
</dbReference>
<dbReference type="InterPro" id="IPR013783">
    <property type="entry name" value="Ig-like_fold"/>
</dbReference>
<keyword evidence="5 6" id="KW-0326">Glycosidase</keyword>
<sequence>MLYPIMNHARTAISLDGVWRFRALRQLEVTEQDTLRWNGSYDTMAVPGSYNDQKEDEALRDHYGLVLYQRDVSIPKSLSRERVVLRFGSVTHHAAVYWNGKLIARHRGGFLPFEAEIDPQDMEKNHVLTVSVDNRIDLSTLPVGSDNPGGIFGSALPDIPGVQRKKQNYPNFDFFNYAGIARPVLLYSTPKDYIQDIRLRYTVEGGDAVVQYDIETSEESSACRVELLDEGGNRIAEAEGRQGALNVPGVRLWQPLDAYLYTLRVQYGDDEYEEPFGIRTVEVKGTQFLINGRPFYFKGYGKHEDSEFRGRGLDNVLNIKDIALMKWQGANSFRTSHYPYSEEMMRLCDREGIVVIDEVPAVGVNLNFGSAQGREPVDTFARIQTHEHHREVIRDLIQRDKNHACVVMWSIGNESDTATFPESAVSYYKPLYELAHEQDPQNRPVTLVGLQGRYGNEPALLMMDVICLNRYYGWYVYGGDLDAAKQALKVEMDYWATTGKPVMFTEYGADTVAGLRLATSVMFTEEYQVDYYKANHEVLDELPFFIGEQAWNFADFATSQGINRVEGNKKGLFTRDRRPKLAAHYFRQRWHTIPDFEYKN</sequence>
<evidence type="ECO:0000256" key="1">
    <source>
        <dbReference type="ARBA" id="ARBA00007401"/>
    </source>
</evidence>
<dbReference type="EMBL" id="JACRSQ010000012">
    <property type="protein sequence ID" value="MBC8543771.1"/>
    <property type="molecule type" value="Genomic_DNA"/>
</dbReference>
<dbReference type="Gene3D" id="2.60.40.10">
    <property type="entry name" value="Immunoglobulins"/>
    <property type="match status" value="1"/>
</dbReference>
<comment type="caution">
    <text evidence="10">The sequence shown here is derived from an EMBL/GenBank/DDBJ whole genome shotgun (WGS) entry which is preliminary data.</text>
</comment>
<dbReference type="EC" id="3.2.1.31" evidence="2"/>
<evidence type="ECO:0000313" key="10">
    <source>
        <dbReference type="EMBL" id="MBC8543771.1"/>
    </source>
</evidence>
<dbReference type="InterPro" id="IPR006103">
    <property type="entry name" value="Glyco_hydro_2_cat"/>
</dbReference>
<dbReference type="PANTHER" id="PTHR10066:SF67">
    <property type="entry name" value="BETA-GLUCURONIDASE"/>
    <property type="match status" value="1"/>
</dbReference>
<evidence type="ECO:0000256" key="2">
    <source>
        <dbReference type="ARBA" id="ARBA00012761"/>
    </source>
</evidence>
<dbReference type="GO" id="GO:0005975">
    <property type="term" value="P:carbohydrate metabolic process"/>
    <property type="evidence" value="ECO:0007669"/>
    <property type="project" value="InterPro"/>
</dbReference>
<organism evidence="10 11">
    <name type="scientific">Bianquea renquensis</name>
    <dbReference type="NCBI Taxonomy" id="2763661"/>
    <lineage>
        <taxon>Bacteria</taxon>
        <taxon>Bacillati</taxon>
        <taxon>Bacillota</taxon>
        <taxon>Clostridia</taxon>
        <taxon>Eubacteriales</taxon>
        <taxon>Bianqueaceae</taxon>
        <taxon>Bianquea</taxon>
    </lineage>
</organism>
<dbReference type="InterPro" id="IPR017853">
    <property type="entry name" value="GH"/>
</dbReference>
<dbReference type="Pfam" id="PF02836">
    <property type="entry name" value="Glyco_hydro_2_C"/>
    <property type="match status" value="1"/>
</dbReference>
<evidence type="ECO:0000256" key="3">
    <source>
        <dbReference type="ARBA" id="ARBA00016205"/>
    </source>
</evidence>
<dbReference type="Pfam" id="PF02837">
    <property type="entry name" value="Glyco_hydro_2_N"/>
    <property type="match status" value="1"/>
</dbReference>
<dbReference type="AlphaFoldDB" id="A0A926I280"/>
<dbReference type="PROSITE" id="PS00608">
    <property type="entry name" value="GLYCOSYL_HYDROL_F2_2"/>
    <property type="match status" value="1"/>
</dbReference>
<feature type="domain" description="Glycoside hydrolase family 2 immunoglobulin-like beta-sandwich" evidence="7">
    <location>
        <begin position="193"/>
        <end position="279"/>
    </location>
</feature>
<evidence type="ECO:0000256" key="4">
    <source>
        <dbReference type="ARBA" id="ARBA00022801"/>
    </source>
</evidence>
<dbReference type="InterPro" id="IPR008979">
    <property type="entry name" value="Galactose-bd-like_sf"/>
</dbReference>
<dbReference type="InterPro" id="IPR006102">
    <property type="entry name" value="Ig-like_GH2"/>
</dbReference>
<evidence type="ECO:0000259" key="9">
    <source>
        <dbReference type="Pfam" id="PF02837"/>
    </source>
</evidence>
<feature type="domain" description="Glycoside hydrolase family 2 catalytic" evidence="8">
    <location>
        <begin position="281"/>
        <end position="593"/>
    </location>
</feature>
<dbReference type="SUPFAM" id="SSF51445">
    <property type="entry name" value="(Trans)glycosidases"/>
    <property type="match status" value="1"/>
</dbReference>
<evidence type="ECO:0000313" key="11">
    <source>
        <dbReference type="Proteomes" id="UP000657006"/>
    </source>
</evidence>
<dbReference type="GO" id="GO:0030246">
    <property type="term" value="F:carbohydrate binding"/>
    <property type="evidence" value="ECO:0007669"/>
    <property type="project" value="TreeGrafter"/>
</dbReference>
<dbReference type="Gene3D" id="2.60.120.260">
    <property type="entry name" value="Galactose-binding domain-like"/>
    <property type="match status" value="1"/>
</dbReference>
<dbReference type="GO" id="GO:0004566">
    <property type="term" value="F:beta-glucuronidase activity"/>
    <property type="evidence" value="ECO:0007669"/>
    <property type="project" value="UniProtKB-EC"/>
</dbReference>
<accession>A0A926I280</accession>
<proteinExistence type="inferred from homology"/>
<dbReference type="Proteomes" id="UP000657006">
    <property type="component" value="Unassembled WGS sequence"/>
</dbReference>
<dbReference type="GO" id="GO:0019391">
    <property type="term" value="P:glucuronoside catabolic process"/>
    <property type="evidence" value="ECO:0007669"/>
    <property type="project" value="TreeGrafter"/>
</dbReference>
<protein>
    <recommendedName>
        <fullName evidence="3">Beta-glucuronidase</fullName>
        <ecNumber evidence="2">3.2.1.31</ecNumber>
    </recommendedName>
</protein>
<reference evidence="10" key="1">
    <citation type="submission" date="2020-08" db="EMBL/GenBank/DDBJ databases">
        <title>Genome public.</title>
        <authorList>
            <person name="Liu C."/>
            <person name="Sun Q."/>
        </authorList>
    </citation>
    <scope>NUCLEOTIDE SEQUENCE</scope>
    <source>
        <strain evidence="10">NSJ-32</strain>
    </source>
</reference>
<comment type="similarity">
    <text evidence="1 6">Belongs to the glycosyl hydrolase 2 family.</text>
</comment>
<dbReference type="PROSITE" id="PS00719">
    <property type="entry name" value="GLYCOSYL_HYDROL_F2_1"/>
    <property type="match status" value="1"/>
</dbReference>
<name>A0A926I280_9FIRM</name>
<evidence type="ECO:0000256" key="5">
    <source>
        <dbReference type="ARBA" id="ARBA00023295"/>
    </source>
</evidence>
<dbReference type="FunFam" id="3.20.20.80:FF:000080">
    <property type="entry name" value="Beta-glucuronidase UidA"/>
    <property type="match status" value="1"/>
</dbReference>
<dbReference type="PRINTS" id="PR00132">
    <property type="entry name" value="GLHYDRLASE2"/>
</dbReference>
<dbReference type="Pfam" id="PF00703">
    <property type="entry name" value="Glyco_hydro_2"/>
    <property type="match status" value="1"/>
</dbReference>
<evidence type="ECO:0000259" key="7">
    <source>
        <dbReference type="Pfam" id="PF00703"/>
    </source>
</evidence>
<dbReference type="Gene3D" id="3.20.20.80">
    <property type="entry name" value="Glycosidases"/>
    <property type="match status" value="1"/>
</dbReference>
<evidence type="ECO:0000256" key="6">
    <source>
        <dbReference type="RuleBase" id="RU361154"/>
    </source>
</evidence>
<dbReference type="InterPro" id="IPR023232">
    <property type="entry name" value="Glyco_hydro_2_AS"/>
</dbReference>
<gene>
    <name evidence="10" type="primary">uidA</name>
    <name evidence="10" type="ORF">H8730_09450</name>
</gene>